<dbReference type="GeneID" id="110238059"/>
<feature type="transmembrane region" description="Helical" evidence="1">
    <location>
        <begin position="86"/>
        <end position="111"/>
    </location>
</feature>
<dbReference type="Proteomes" id="UP000887567">
    <property type="component" value="Unplaced"/>
</dbReference>
<keyword evidence="1" id="KW-0472">Membrane</keyword>
<keyword evidence="4" id="KW-1185">Reference proteome</keyword>
<dbReference type="KEGG" id="epa:110238059"/>
<dbReference type="AlphaFoldDB" id="A0A913X5Q4"/>
<evidence type="ECO:0000313" key="3">
    <source>
        <dbReference type="EnsemblMetazoa" id="XP_020899367.1"/>
    </source>
</evidence>
<sequence length="180" mass="20153">MIHLVVVVFVLCSCTCKGYPSKCKDDSYFDPMSQKYLPCSECNEKIQKLCYHCCPQKDTDAIYLSKPQTTESVPSIKYEDTAKQNIVGLIFHILIISMVVCTLSVIVCVGIKVAKDRRTNSECSSEDSRHSHCHDVSVVEEVWVMPPQSSMEKSPQSVNVVVSQLQENTSKQGALEKPML</sequence>
<evidence type="ECO:0000256" key="1">
    <source>
        <dbReference type="SAM" id="Phobius"/>
    </source>
</evidence>
<accession>A0A913X5Q4</accession>
<organism evidence="3 4">
    <name type="scientific">Exaiptasia diaphana</name>
    <name type="common">Tropical sea anemone</name>
    <name type="synonym">Aiptasia pulchella</name>
    <dbReference type="NCBI Taxonomy" id="2652724"/>
    <lineage>
        <taxon>Eukaryota</taxon>
        <taxon>Metazoa</taxon>
        <taxon>Cnidaria</taxon>
        <taxon>Anthozoa</taxon>
        <taxon>Hexacorallia</taxon>
        <taxon>Actiniaria</taxon>
        <taxon>Aiptasiidae</taxon>
        <taxon>Exaiptasia</taxon>
    </lineage>
</organism>
<name>A0A913X5Q4_EXADI</name>
<dbReference type="RefSeq" id="XP_020899367.1">
    <property type="nucleotide sequence ID" value="XM_021043708.2"/>
</dbReference>
<evidence type="ECO:0000313" key="4">
    <source>
        <dbReference type="Proteomes" id="UP000887567"/>
    </source>
</evidence>
<dbReference type="EnsemblMetazoa" id="XM_021043708.2">
    <property type="protein sequence ID" value="XP_020899367.1"/>
    <property type="gene ID" value="LOC110238059"/>
</dbReference>
<evidence type="ECO:0000256" key="2">
    <source>
        <dbReference type="SAM" id="SignalP"/>
    </source>
</evidence>
<keyword evidence="1" id="KW-0812">Transmembrane</keyword>
<keyword evidence="1" id="KW-1133">Transmembrane helix</keyword>
<feature type="chain" id="PRO_5038093042" evidence="2">
    <location>
        <begin position="19"/>
        <end position="180"/>
    </location>
</feature>
<feature type="signal peptide" evidence="2">
    <location>
        <begin position="1"/>
        <end position="18"/>
    </location>
</feature>
<reference evidence="3" key="1">
    <citation type="submission" date="2022-11" db="UniProtKB">
        <authorList>
            <consortium name="EnsemblMetazoa"/>
        </authorList>
    </citation>
    <scope>IDENTIFICATION</scope>
</reference>
<protein>
    <submittedName>
        <fullName evidence="3">Uncharacterized protein</fullName>
    </submittedName>
</protein>
<proteinExistence type="predicted"/>
<keyword evidence="2" id="KW-0732">Signal</keyword>